<keyword evidence="2" id="KW-1185">Reference proteome</keyword>
<comment type="caution">
    <text evidence="1">The sequence shown here is derived from an EMBL/GenBank/DDBJ whole genome shotgun (WGS) entry which is preliminary data.</text>
</comment>
<evidence type="ECO:0000313" key="1">
    <source>
        <dbReference type="EMBL" id="KXS93434.1"/>
    </source>
</evidence>
<gene>
    <name evidence="1" type="ORF">AC579_110</name>
</gene>
<dbReference type="Proteomes" id="UP000073492">
    <property type="component" value="Unassembled WGS sequence"/>
</dbReference>
<protein>
    <submittedName>
        <fullName evidence="1">Uncharacterized protein</fullName>
    </submittedName>
</protein>
<organism evidence="1 2">
    <name type="scientific">Pseudocercospora musae</name>
    <dbReference type="NCBI Taxonomy" id="113226"/>
    <lineage>
        <taxon>Eukaryota</taxon>
        <taxon>Fungi</taxon>
        <taxon>Dikarya</taxon>
        <taxon>Ascomycota</taxon>
        <taxon>Pezizomycotina</taxon>
        <taxon>Dothideomycetes</taxon>
        <taxon>Dothideomycetidae</taxon>
        <taxon>Mycosphaerellales</taxon>
        <taxon>Mycosphaerellaceae</taxon>
        <taxon>Pseudocercospora</taxon>
    </lineage>
</organism>
<dbReference type="EMBL" id="LFZO01001298">
    <property type="protein sequence ID" value="KXS93434.1"/>
    <property type="molecule type" value="Genomic_DNA"/>
</dbReference>
<evidence type="ECO:0000313" key="2">
    <source>
        <dbReference type="Proteomes" id="UP000073492"/>
    </source>
</evidence>
<accession>A0A139GTC3</accession>
<proteinExistence type="predicted"/>
<sequence>MPVFLGRSLPQYASFGPKVLPYSTQDHSQTWYPASAIASLTRLEMLLDEELLGEKYAIIIPPVEKHGPDIQMFGLVWSPTDGHKFQQRDLVGAMVSATSFNRQAQLPMFLIQHASGWVESGEIPSDLHVSKLRAGMLYHRVDDDRQFCAPPAALSDRRSYAHRYFSECPADMPAPWSLLLCLRCRLLIKKFVICAAILLMTIHEVAPLMKICSLLHPAYLSLSWPNRNRSMLAFWRSTIASSLTAEASPPFSTAAEFTKVPIDAVRLPLNWCYLPRCSVSRYAYLLFTTESMISPTLAFWWCSDNSPFEQTITCSLHALANGYCVTKIANFAGFLDLSSWQSSRSVVLKRGLLLASYCLGIPLGSRCCKVWLQTATMNPGHAQCQVLRVGCSCNHAIALNARRVSCSSVRALAVAWLLLHSSCSVRHVLAARKSWMYDDRSTSPQIGILLLVLGLSLFEQLTVADVLLFEAGSCCPRSCLRCAQLLVSCPLNPLMTLNELCTESQYRCTTLLAKSVLFGEPSPAHNSRSAALSTRLSLPKQLPPMPDGLFATLLTLPSIHNGHLPSTSRHHCWEGDCCEEQ</sequence>
<dbReference type="AlphaFoldDB" id="A0A139GTC3"/>
<name>A0A139GTC3_9PEZI</name>
<reference evidence="1 2" key="1">
    <citation type="submission" date="2015-07" db="EMBL/GenBank/DDBJ databases">
        <title>Comparative genomics of the Sigatoka disease complex on banana suggests a link between parallel evolutionary changes in Pseudocercospora fijiensis and Pseudocercospora eumusae and increased virulence on the banana host.</title>
        <authorList>
            <person name="Chang T.-C."/>
            <person name="Salvucci A."/>
            <person name="Crous P.W."/>
            <person name="Stergiopoulos I."/>
        </authorList>
    </citation>
    <scope>NUCLEOTIDE SEQUENCE [LARGE SCALE GENOMIC DNA]</scope>
    <source>
        <strain evidence="1 2">CBS 116634</strain>
    </source>
</reference>